<evidence type="ECO:0000256" key="1">
    <source>
        <dbReference type="SAM" id="MobiDB-lite"/>
    </source>
</evidence>
<dbReference type="AlphaFoldDB" id="A0A8H8D6K9"/>
<protein>
    <submittedName>
        <fullName evidence="2">Uncharacterized protein</fullName>
    </submittedName>
</protein>
<dbReference type="Proteomes" id="UP000670092">
    <property type="component" value="Unassembled WGS sequence"/>
</dbReference>
<evidence type="ECO:0000313" key="2">
    <source>
        <dbReference type="EMBL" id="KAG5302899.1"/>
    </source>
</evidence>
<sequence length="60" mass="6634">MPTGLHRSPQNQRRLSHPTEHPTTQSYRMKFQGPLLVSFQSTGGGEGFLSYPSCSPDTLS</sequence>
<dbReference type="VEuPathDB" id="FungiDB:I7I52_00691"/>
<comment type="caution">
    <text evidence="2">The sequence shown here is derived from an EMBL/GenBank/DDBJ whole genome shotgun (WGS) entry which is preliminary data.</text>
</comment>
<gene>
    <name evidence="2" type="ORF">I7I52_00691</name>
</gene>
<proteinExistence type="predicted"/>
<name>A0A8H8D6K9_AJECA</name>
<evidence type="ECO:0000313" key="3">
    <source>
        <dbReference type="Proteomes" id="UP000670092"/>
    </source>
</evidence>
<organism evidence="2 3">
    <name type="scientific">Ajellomyces capsulatus</name>
    <name type="common">Darling's disease fungus</name>
    <name type="synonym">Histoplasma capsulatum</name>
    <dbReference type="NCBI Taxonomy" id="5037"/>
    <lineage>
        <taxon>Eukaryota</taxon>
        <taxon>Fungi</taxon>
        <taxon>Dikarya</taxon>
        <taxon>Ascomycota</taxon>
        <taxon>Pezizomycotina</taxon>
        <taxon>Eurotiomycetes</taxon>
        <taxon>Eurotiomycetidae</taxon>
        <taxon>Onygenales</taxon>
        <taxon>Ajellomycetaceae</taxon>
        <taxon>Histoplasma</taxon>
    </lineage>
</organism>
<accession>A0A8H8D6K9</accession>
<feature type="region of interest" description="Disordered" evidence="1">
    <location>
        <begin position="1"/>
        <end position="26"/>
    </location>
</feature>
<dbReference type="EMBL" id="JAEVHI010000001">
    <property type="protein sequence ID" value="KAG5302899.1"/>
    <property type="molecule type" value="Genomic_DNA"/>
</dbReference>
<reference evidence="2 3" key="1">
    <citation type="submission" date="2021-01" db="EMBL/GenBank/DDBJ databases">
        <title>Chromosome-level genome assembly of a human fungal pathogen reveals clustering of transcriptionally co-regulated genes.</title>
        <authorList>
            <person name="Voorhies M."/>
            <person name="Cohen S."/>
            <person name="Shea T.P."/>
            <person name="Petrus S."/>
            <person name="Munoz J.F."/>
            <person name="Poplawski S."/>
            <person name="Goldman W.E."/>
            <person name="Michael T."/>
            <person name="Cuomo C.A."/>
            <person name="Sil A."/>
            <person name="Beyhan S."/>
        </authorList>
    </citation>
    <scope>NUCLEOTIDE SEQUENCE [LARGE SCALE GENOMIC DNA]</scope>
    <source>
        <strain evidence="2 3">G184AR</strain>
    </source>
</reference>